<evidence type="ECO:0000256" key="6">
    <source>
        <dbReference type="SAM" id="Phobius"/>
    </source>
</evidence>
<evidence type="ECO:0000313" key="9">
    <source>
        <dbReference type="Proteomes" id="UP001267710"/>
    </source>
</evidence>
<protein>
    <submittedName>
        <fullName evidence="8">Membrane protein DedA with SNARE-associated domain/rhodanese-related sulfurtransferase</fullName>
    </submittedName>
</protein>
<name>A0ABU1IDD6_9BURK</name>
<keyword evidence="5 6" id="KW-0472">Membrane</keyword>
<dbReference type="InterPro" id="IPR036873">
    <property type="entry name" value="Rhodanese-like_dom_sf"/>
</dbReference>
<dbReference type="RefSeq" id="WP_309829710.1">
    <property type="nucleotide sequence ID" value="NZ_JAVIZX010000001.1"/>
</dbReference>
<evidence type="ECO:0000256" key="3">
    <source>
        <dbReference type="ARBA" id="ARBA00022692"/>
    </source>
</evidence>
<dbReference type="InterPro" id="IPR051311">
    <property type="entry name" value="DedA_domain"/>
</dbReference>
<dbReference type="PROSITE" id="PS50206">
    <property type="entry name" value="RHODANESE_3"/>
    <property type="match status" value="1"/>
</dbReference>
<evidence type="ECO:0000256" key="1">
    <source>
        <dbReference type="ARBA" id="ARBA00004651"/>
    </source>
</evidence>
<feature type="transmembrane region" description="Helical" evidence="6">
    <location>
        <begin position="170"/>
        <end position="188"/>
    </location>
</feature>
<keyword evidence="3 6" id="KW-0812">Transmembrane</keyword>
<evidence type="ECO:0000313" key="8">
    <source>
        <dbReference type="EMBL" id="MDR6215250.1"/>
    </source>
</evidence>
<evidence type="ECO:0000256" key="2">
    <source>
        <dbReference type="ARBA" id="ARBA00022475"/>
    </source>
</evidence>
<accession>A0ABU1IDD6</accession>
<keyword evidence="9" id="KW-1185">Reference proteome</keyword>
<dbReference type="Pfam" id="PF00581">
    <property type="entry name" value="Rhodanese"/>
    <property type="match status" value="1"/>
</dbReference>
<proteinExistence type="predicted"/>
<keyword evidence="4 6" id="KW-1133">Transmembrane helix</keyword>
<dbReference type="InterPro" id="IPR001763">
    <property type="entry name" value="Rhodanese-like_dom"/>
</dbReference>
<feature type="transmembrane region" description="Helical" evidence="6">
    <location>
        <begin position="48"/>
        <end position="70"/>
    </location>
</feature>
<comment type="caution">
    <text evidence="8">The sequence shown here is derived from an EMBL/GenBank/DDBJ whole genome shotgun (WGS) entry which is preliminary data.</text>
</comment>
<organism evidence="8 9">
    <name type="scientific">Paracidovorax wautersii</name>
    <dbReference type="NCBI Taxonomy" id="1177982"/>
    <lineage>
        <taxon>Bacteria</taxon>
        <taxon>Pseudomonadati</taxon>
        <taxon>Pseudomonadota</taxon>
        <taxon>Betaproteobacteria</taxon>
        <taxon>Burkholderiales</taxon>
        <taxon>Comamonadaceae</taxon>
        <taxon>Paracidovorax</taxon>
    </lineage>
</organism>
<evidence type="ECO:0000256" key="4">
    <source>
        <dbReference type="ARBA" id="ARBA00022989"/>
    </source>
</evidence>
<dbReference type="SMART" id="SM00450">
    <property type="entry name" value="RHOD"/>
    <property type="match status" value="1"/>
</dbReference>
<sequence length="317" mass="34061">MDYLFTLLASYGVLLIFGWVLVEQLGVPIPAFPVLMVAGSLAAKGELSAPLLLASTVGACLIADYAWYLAGSRYGSRVLRLMCKLSLTPDTCVAQTENLFDRWGAKSLLVAKFIPGFASIATAMAGTMRVRTAAFLAYDAAGAALWASVGLALGWIFSSAMESALDTLQALGKWGVALLLAGLAVYIARKFWSRLTIRRQMLVPRIAVAELQNLLDSKKPHIVLDVRKPALWERERIPGAQRFDASQWASAMNSPHRTTQIIVYCDCPAEASAVIVSSQLKRAGFQVVQPLQGGLEAWRQAGLAIESSGTIAEAASA</sequence>
<feature type="domain" description="Rhodanese" evidence="7">
    <location>
        <begin position="217"/>
        <end position="307"/>
    </location>
</feature>
<dbReference type="Proteomes" id="UP001267710">
    <property type="component" value="Unassembled WGS sequence"/>
</dbReference>
<evidence type="ECO:0000259" key="7">
    <source>
        <dbReference type="PROSITE" id="PS50206"/>
    </source>
</evidence>
<reference evidence="8 9" key="1">
    <citation type="submission" date="2023-08" db="EMBL/GenBank/DDBJ databases">
        <title>Functional and genomic diversity of the sorghum phyllosphere microbiome.</title>
        <authorList>
            <person name="Shade A."/>
        </authorList>
    </citation>
    <scope>NUCLEOTIDE SEQUENCE [LARGE SCALE GENOMIC DNA]</scope>
    <source>
        <strain evidence="8 9">SORGH_AS_0335</strain>
    </source>
</reference>
<dbReference type="InterPro" id="IPR032816">
    <property type="entry name" value="VTT_dom"/>
</dbReference>
<dbReference type="PANTHER" id="PTHR42709">
    <property type="entry name" value="ALKALINE PHOSPHATASE LIKE PROTEIN"/>
    <property type="match status" value="1"/>
</dbReference>
<keyword evidence="2" id="KW-1003">Cell membrane</keyword>
<dbReference type="SUPFAM" id="SSF52821">
    <property type="entry name" value="Rhodanese/Cell cycle control phosphatase"/>
    <property type="match status" value="1"/>
</dbReference>
<dbReference type="Gene3D" id="3.40.250.10">
    <property type="entry name" value="Rhodanese-like domain"/>
    <property type="match status" value="1"/>
</dbReference>
<comment type="subcellular location">
    <subcellularLocation>
        <location evidence="1">Cell membrane</location>
        <topology evidence="1">Multi-pass membrane protein</topology>
    </subcellularLocation>
</comment>
<dbReference type="EMBL" id="JAVIZX010000001">
    <property type="protein sequence ID" value="MDR6215250.1"/>
    <property type="molecule type" value="Genomic_DNA"/>
</dbReference>
<feature type="transmembrane region" description="Helical" evidence="6">
    <location>
        <begin position="135"/>
        <end position="158"/>
    </location>
</feature>
<evidence type="ECO:0000256" key="5">
    <source>
        <dbReference type="ARBA" id="ARBA00023136"/>
    </source>
</evidence>
<dbReference type="Pfam" id="PF09335">
    <property type="entry name" value="VTT_dom"/>
    <property type="match status" value="1"/>
</dbReference>
<dbReference type="PANTHER" id="PTHR42709:SF6">
    <property type="entry name" value="UNDECAPRENYL PHOSPHATE TRANSPORTER A"/>
    <property type="match status" value="1"/>
</dbReference>
<gene>
    <name evidence="8" type="ORF">QE399_002939</name>
</gene>